<sequence length="105" mass="10786">MRNALTAALLATATVVATPALAAPHSFDVDGQHYTYVAHRDAKGDVTLRGQAGGDDFNLRVHGDRVNGVVGVSQVSFQIPAHTVEQLADEVPADAAAAPATLAAN</sequence>
<accession>A0ABT6N783</accession>
<dbReference type="EMBL" id="JARYGZ010000005">
    <property type="protein sequence ID" value="MDH7640960.1"/>
    <property type="molecule type" value="Genomic_DNA"/>
</dbReference>
<keyword evidence="3" id="KW-1185">Reference proteome</keyword>
<organism evidence="2 3">
    <name type="scientific">Sphingomonas oryzagri</name>
    <dbReference type="NCBI Taxonomy" id="3042314"/>
    <lineage>
        <taxon>Bacteria</taxon>
        <taxon>Pseudomonadati</taxon>
        <taxon>Pseudomonadota</taxon>
        <taxon>Alphaproteobacteria</taxon>
        <taxon>Sphingomonadales</taxon>
        <taxon>Sphingomonadaceae</taxon>
        <taxon>Sphingomonas</taxon>
    </lineage>
</organism>
<dbReference type="Proteomes" id="UP001160625">
    <property type="component" value="Unassembled WGS sequence"/>
</dbReference>
<evidence type="ECO:0008006" key="4">
    <source>
        <dbReference type="Google" id="ProtNLM"/>
    </source>
</evidence>
<name>A0ABT6N783_9SPHN</name>
<feature type="chain" id="PRO_5045210667" description="Peptidase" evidence="1">
    <location>
        <begin position="23"/>
        <end position="105"/>
    </location>
</feature>
<evidence type="ECO:0000313" key="3">
    <source>
        <dbReference type="Proteomes" id="UP001160625"/>
    </source>
</evidence>
<evidence type="ECO:0000256" key="1">
    <source>
        <dbReference type="SAM" id="SignalP"/>
    </source>
</evidence>
<feature type="signal peptide" evidence="1">
    <location>
        <begin position="1"/>
        <end position="22"/>
    </location>
</feature>
<reference evidence="2" key="1">
    <citation type="submission" date="2023-04" db="EMBL/GenBank/DDBJ databases">
        <title>Sphingomonas sp. MAHUQ-71 isolated from rice field.</title>
        <authorList>
            <person name="Huq M.A."/>
        </authorList>
    </citation>
    <scope>NUCLEOTIDE SEQUENCE</scope>
    <source>
        <strain evidence="2">MAHUQ-71</strain>
    </source>
</reference>
<comment type="caution">
    <text evidence="2">The sequence shown here is derived from an EMBL/GenBank/DDBJ whole genome shotgun (WGS) entry which is preliminary data.</text>
</comment>
<gene>
    <name evidence="2" type="ORF">QGN17_19660</name>
</gene>
<protein>
    <recommendedName>
        <fullName evidence="4">Peptidase</fullName>
    </recommendedName>
</protein>
<evidence type="ECO:0000313" key="2">
    <source>
        <dbReference type="EMBL" id="MDH7640960.1"/>
    </source>
</evidence>
<keyword evidence="1" id="KW-0732">Signal</keyword>
<proteinExistence type="predicted"/>
<dbReference type="RefSeq" id="WP_281046305.1">
    <property type="nucleotide sequence ID" value="NZ_JARYGZ010000005.1"/>
</dbReference>